<keyword evidence="4 9" id="KW-0812">Transmembrane</keyword>
<evidence type="ECO:0000256" key="9">
    <source>
        <dbReference type="HAMAP-Rule" id="MF_00161"/>
    </source>
</evidence>
<protein>
    <recommendedName>
        <fullName evidence="9">Lipoprotein signal peptidase</fullName>
        <ecNumber evidence="9">3.4.23.36</ecNumber>
    </recommendedName>
    <alternativeName>
        <fullName evidence="9">Prolipoprotein signal peptidase</fullName>
    </alternativeName>
    <alternativeName>
        <fullName evidence="9">Signal peptidase II</fullName>
        <shortName evidence="9">SPase II</shortName>
    </alternativeName>
</protein>
<keyword evidence="6 9" id="KW-0378">Hydrolase</keyword>
<proteinExistence type="inferred from homology"/>
<keyword evidence="2 9" id="KW-1003">Cell membrane</keyword>
<evidence type="ECO:0000256" key="5">
    <source>
        <dbReference type="ARBA" id="ARBA00022750"/>
    </source>
</evidence>
<dbReference type="GO" id="GO:0006508">
    <property type="term" value="P:proteolysis"/>
    <property type="evidence" value="ECO:0007669"/>
    <property type="project" value="UniProtKB-KW"/>
</dbReference>
<organism evidence="12 13">
    <name type="scientific">Natronogracilivirga saccharolytica</name>
    <dbReference type="NCBI Taxonomy" id="2812953"/>
    <lineage>
        <taxon>Bacteria</taxon>
        <taxon>Pseudomonadati</taxon>
        <taxon>Balneolota</taxon>
        <taxon>Balneolia</taxon>
        <taxon>Balneolales</taxon>
        <taxon>Cyclonatronaceae</taxon>
        <taxon>Natronogracilivirga</taxon>
    </lineage>
</organism>
<feature type="active site" evidence="9">
    <location>
        <position position="152"/>
    </location>
</feature>
<evidence type="ECO:0000256" key="11">
    <source>
        <dbReference type="SAM" id="MobiDB-lite"/>
    </source>
</evidence>
<comment type="similarity">
    <text evidence="1 9 10">Belongs to the peptidase A8 family.</text>
</comment>
<dbReference type="UniPathway" id="UPA00665"/>
<evidence type="ECO:0000256" key="10">
    <source>
        <dbReference type="RuleBase" id="RU004181"/>
    </source>
</evidence>
<dbReference type="Proteomes" id="UP000673975">
    <property type="component" value="Unassembled WGS sequence"/>
</dbReference>
<evidence type="ECO:0000256" key="4">
    <source>
        <dbReference type="ARBA" id="ARBA00022692"/>
    </source>
</evidence>
<dbReference type="GO" id="GO:0004190">
    <property type="term" value="F:aspartic-type endopeptidase activity"/>
    <property type="evidence" value="ECO:0007669"/>
    <property type="project" value="UniProtKB-UniRule"/>
</dbReference>
<feature type="transmembrane region" description="Helical" evidence="9">
    <location>
        <begin position="143"/>
        <end position="166"/>
    </location>
</feature>
<dbReference type="Pfam" id="PF01252">
    <property type="entry name" value="Peptidase_A8"/>
    <property type="match status" value="1"/>
</dbReference>
<feature type="transmembrane region" description="Helical" evidence="9">
    <location>
        <begin position="7"/>
        <end position="29"/>
    </location>
</feature>
<dbReference type="GO" id="GO:0005886">
    <property type="term" value="C:plasma membrane"/>
    <property type="evidence" value="ECO:0007669"/>
    <property type="project" value="UniProtKB-SubCell"/>
</dbReference>
<gene>
    <name evidence="9" type="primary">lspA</name>
    <name evidence="12" type="ORF">NATSA_08715</name>
</gene>
<reference evidence="12" key="1">
    <citation type="submission" date="2021-02" db="EMBL/GenBank/DDBJ databases">
        <title>Natronogracilivirga saccharolytica gen. nov. sp. nov. a new anaerobic, haloalkiliphilic carbohydrate-fermenting bacterium from soda lake and proposing of Cyclonatronumiaceae fam. nov. in the phylum Balneolaeota.</title>
        <authorList>
            <person name="Zhilina T.N."/>
            <person name="Sorokin D.Y."/>
            <person name="Zavarzina D.G."/>
            <person name="Toshchakov S.V."/>
            <person name="Kublanov I.V."/>
        </authorList>
    </citation>
    <scope>NUCLEOTIDE SEQUENCE</scope>
    <source>
        <strain evidence="12">Z-1702</strain>
    </source>
</reference>
<keyword evidence="13" id="KW-1185">Reference proteome</keyword>
<accession>A0A8J7S9B2</accession>
<dbReference type="PANTHER" id="PTHR33695:SF1">
    <property type="entry name" value="LIPOPROTEIN SIGNAL PEPTIDASE"/>
    <property type="match status" value="1"/>
</dbReference>
<evidence type="ECO:0000313" key="12">
    <source>
        <dbReference type="EMBL" id="MBP3192743.1"/>
    </source>
</evidence>
<dbReference type="InterPro" id="IPR001872">
    <property type="entry name" value="Peptidase_A8"/>
</dbReference>
<evidence type="ECO:0000256" key="7">
    <source>
        <dbReference type="ARBA" id="ARBA00022989"/>
    </source>
</evidence>
<dbReference type="RefSeq" id="WP_210511744.1">
    <property type="nucleotide sequence ID" value="NZ_JAFIDN010000006.1"/>
</dbReference>
<comment type="catalytic activity">
    <reaction evidence="9">
        <text>Release of signal peptides from bacterial membrane prolipoproteins. Hydrolyzes -Xaa-Yaa-Zaa-|-(S,diacylglyceryl)Cys-, in which Xaa is hydrophobic (preferably Leu), and Yaa (Ala or Ser) and Zaa (Gly or Ala) have small, neutral side chains.</text>
        <dbReference type="EC" id="3.4.23.36"/>
    </reaction>
</comment>
<name>A0A8J7S9B2_9BACT</name>
<dbReference type="PRINTS" id="PR00781">
    <property type="entry name" value="LIPOSIGPTASE"/>
</dbReference>
<evidence type="ECO:0000313" key="13">
    <source>
        <dbReference type="Proteomes" id="UP000673975"/>
    </source>
</evidence>
<dbReference type="PANTHER" id="PTHR33695">
    <property type="entry name" value="LIPOPROTEIN SIGNAL PEPTIDASE"/>
    <property type="match status" value="1"/>
</dbReference>
<feature type="active site" evidence="9">
    <location>
        <position position="130"/>
    </location>
</feature>
<evidence type="ECO:0000256" key="2">
    <source>
        <dbReference type="ARBA" id="ARBA00022475"/>
    </source>
</evidence>
<evidence type="ECO:0000256" key="6">
    <source>
        <dbReference type="ARBA" id="ARBA00022801"/>
    </source>
</evidence>
<dbReference type="HAMAP" id="MF_00161">
    <property type="entry name" value="LspA"/>
    <property type="match status" value="1"/>
</dbReference>
<feature type="transmembrane region" description="Helical" evidence="9">
    <location>
        <begin position="90"/>
        <end position="109"/>
    </location>
</feature>
<keyword evidence="7 9" id="KW-1133">Transmembrane helix</keyword>
<feature type="region of interest" description="Disordered" evidence="11">
    <location>
        <begin position="177"/>
        <end position="231"/>
    </location>
</feature>
<evidence type="ECO:0000256" key="3">
    <source>
        <dbReference type="ARBA" id="ARBA00022670"/>
    </source>
</evidence>
<comment type="caution">
    <text evidence="12">The sequence shown here is derived from an EMBL/GenBank/DDBJ whole genome shotgun (WGS) entry which is preliminary data.</text>
</comment>
<keyword evidence="8 9" id="KW-0472">Membrane</keyword>
<dbReference type="EC" id="3.4.23.36" evidence="9"/>
<sequence>MNPVGKKLSVFGGAALIVLILDQLTKYWIRTSPELHQYTLIEGWLAFNFTKNPGMAMGIDWADTWVISLIAIAATIVILVYVWKTMKPAGTGYMVCMGMIIGGALGNIADRIFMARVGGYGGVLDGHVVDFIHFKLEIGNFAVFPYIFNVADSAITVAIVTLIVFYKKLIPEYQTGASPKENPVSGSPGNPQKEDERWGDEQAGSPDEIGPQAGDSQKGAEAPKRQNSPDR</sequence>
<comment type="subcellular location">
    <subcellularLocation>
        <location evidence="9">Cell membrane</location>
        <topology evidence="9">Multi-pass membrane protein</topology>
    </subcellularLocation>
</comment>
<evidence type="ECO:0000256" key="1">
    <source>
        <dbReference type="ARBA" id="ARBA00006139"/>
    </source>
</evidence>
<dbReference type="EMBL" id="JAFIDN010000006">
    <property type="protein sequence ID" value="MBP3192743.1"/>
    <property type="molecule type" value="Genomic_DNA"/>
</dbReference>
<comment type="function">
    <text evidence="9">This protein specifically catalyzes the removal of signal peptides from prolipoproteins.</text>
</comment>
<evidence type="ECO:0000256" key="8">
    <source>
        <dbReference type="ARBA" id="ARBA00023136"/>
    </source>
</evidence>
<keyword evidence="5 9" id="KW-0064">Aspartyl protease</keyword>
<feature type="transmembrane region" description="Helical" evidence="9">
    <location>
        <begin position="65"/>
        <end position="83"/>
    </location>
</feature>
<keyword evidence="3 9" id="KW-0645">Protease</keyword>
<comment type="pathway">
    <text evidence="9">Protein modification; lipoprotein biosynthesis (signal peptide cleavage).</text>
</comment>
<dbReference type="AlphaFoldDB" id="A0A8J7S9B2"/>
<feature type="compositionally biased region" description="Basic and acidic residues" evidence="11">
    <location>
        <begin position="221"/>
        <end position="231"/>
    </location>
</feature>